<feature type="transmembrane region" description="Helical" evidence="1">
    <location>
        <begin position="153"/>
        <end position="169"/>
    </location>
</feature>
<feature type="transmembrane region" description="Helical" evidence="1">
    <location>
        <begin position="357"/>
        <end position="378"/>
    </location>
</feature>
<evidence type="ECO:0000256" key="1">
    <source>
        <dbReference type="SAM" id="Phobius"/>
    </source>
</evidence>
<keyword evidence="1" id="KW-0472">Membrane</keyword>
<feature type="transmembrane region" description="Helical" evidence="1">
    <location>
        <begin position="319"/>
        <end position="337"/>
    </location>
</feature>
<feature type="transmembrane region" description="Helical" evidence="1">
    <location>
        <begin position="74"/>
        <end position="92"/>
    </location>
</feature>
<dbReference type="Proteomes" id="UP000664277">
    <property type="component" value="Unassembled WGS sequence"/>
</dbReference>
<dbReference type="AlphaFoldDB" id="A0A8J7PQL9"/>
<dbReference type="EMBL" id="JAFLCK010000042">
    <property type="protein sequence ID" value="MBN8662537.1"/>
    <property type="molecule type" value="Genomic_DNA"/>
</dbReference>
<feature type="transmembrane region" description="Helical" evidence="1">
    <location>
        <begin position="259"/>
        <end position="282"/>
    </location>
</feature>
<proteinExistence type="predicted"/>
<feature type="transmembrane region" description="Helical" evidence="1">
    <location>
        <begin position="99"/>
        <end position="118"/>
    </location>
</feature>
<feature type="transmembrane region" description="Helical" evidence="1">
    <location>
        <begin position="124"/>
        <end position="146"/>
    </location>
</feature>
<keyword evidence="1" id="KW-1133">Transmembrane helix</keyword>
<reference evidence="2" key="1">
    <citation type="submission" date="2021-02" db="EMBL/GenBank/DDBJ databases">
        <title>Genome-Resolved Metagenomics of a Microbial Community Performing Photosynthetic Biological Nutrient Removal.</title>
        <authorList>
            <person name="Mcdaniel E.A."/>
        </authorList>
    </citation>
    <scope>NUCLEOTIDE SEQUENCE</scope>
    <source>
        <strain evidence="2">UWPOB_OBS1</strain>
    </source>
</reference>
<accession>A0A8J7PQL9</accession>
<protein>
    <submittedName>
        <fullName evidence="2">Uncharacterized protein</fullName>
    </submittedName>
</protein>
<comment type="caution">
    <text evidence="2">The sequence shown here is derived from an EMBL/GenBank/DDBJ whole genome shotgun (WGS) entry which is preliminary data.</text>
</comment>
<name>A0A8J7PQL9_9BACT</name>
<organism evidence="2 3">
    <name type="scientific">Candidatus Obscuribacter phosphatis</name>
    <dbReference type="NCBI Taxonomy" id="1906157"/>
    <lineage>
        <taxon>Bacteria</taxon>
        <taxon>Bacillati</taxon>
        <taxon>Candidatus Melainabacteria</taxon>
        <taxon>Candidatus Obscuribacterales</taxon>
        <taxon>Candidatus Obscuribacteraceae</taxon>
        <taxon>Candidatus Obscuribacter</taxon>
    </lineage>
</organism>
<gene>
    <name evidence="2" type="ORF">J0M35_19370</name>
</gene>
<feature type="transmembrane region" description="Helical" evidence="1">
    <location>
        <begin position="294"/>
        <end position="313"/>
    </location>
</feature>
<feature type="transmembrane region" description="Helical" evidence="1">
    <location>
        <begin position="12"/>
        <end position="33"/>
    </location>
</feature>
<sequence length="507" mass="55901">MGSQERTKHLGSPYLVASLVLLSAGLIFSYFLYANYALQKEMAIEYEGPCLWAASRIFHGQNPYPLESLSESPFAVIIYPPLYFLATAPLMFFSEGYRLSRLFSLLTALGSALFYYLFLRRMKLSKLSAMTGSALFMSFMAVWLWAAKARVDELSLCLTIISLYFFAGWKRKSNLALSAVTLSLATMTKQPSALFAPSYCLFLLLQNNWKALAIMAGTFTLSLAAQIGICQLATAGGFIAHMRFASHMPFQWQYLIDRLALMLGDLPKFAMAFFSLSFLSPLIAKQDKEKSTSLVLAALLLITSLPVTLYTAGTEYSNVNHFLIALIPLPLFIALALDWSIESAGKSAGLGGKLYKIATACTNVISALILSFLAYSQFNPAKLSDKPHLDKPMSLESFRGLVAGKSILAEDGGYGVLFGAESEPVDITTFIQVLGRDGKQAEQMTEKLNQCQYAAVVMNHKELDGTRNAMQWSAKLKAALQENYRFAGQINGNGECQDVFLPARSMR</sequence>
<keyword evidence="1" id="KW-0812">Transmembrane</keyword>
<feature type="transmembrane region" description="Helical" evidence="1">
    <location>
        <begin position="175"/>
        <end position="205"/>
    </location>
</feature>
<evidence type="ECO:0000313" key="2">
    <source>
        <dbReference type="EMBL" id="MBN8662537.1"/>
    </source>
</evidence>
<feature type="transmembrane region" description="Helical" evidence="1">
    <location>
        <begin position="212"/>
        <end position="239"/>
    </location>
</feature>
<evidence type="ECO:0000313" key="3">
    <source>
        <dbReference type="Proteomes" id="UP000664277"/>
    </source>
</evidence>